<keyword evidence="3" id="KW-1185">Reference proteome</keyword>
<evidence type="ECO:0000256" key="1">
    <source>
        <dbReference type="SAM" id="SignalP"/>
    </source>
</evidence>
<dbReference type="Proteomes" id="UP001153069">
    <property type="component" value="Unassembled WGS sequence"/>
</dbReference>
<accession>A0A9N8HRQ2</accession>
<comment type="caution">
    <text evidence="2">The sequence shown here is derived from an EMBL/GenBank/DDBJ whole genome shotgun (WGS) entry which is preliminary data.</text>
</comment>
<protein>
    <submittedName>
        <fullName evidence="2">Uncharacterized protein</fullName>
    </submittedName>
</protein>
<reference evidence="2" key="1">
    <citation type="submission" date="2020-06" db="EMBL/GenBank/DDBJ databases">
        <authorList>
            <consortium name="Plant Systems Biology data submission"/>
        </authorList>
    </citation>
    <scope>NUCLEOTIDE SEQUENCE</scope>
    <source>
        <strain evidence="2">D6</strain>
    </source>
</reference>
<sequence>MRSLTVQRFLLIFSFISLLFTPIQGFNELNLLEGRNGGGEVSTSLFEDIMCAFNPSFSEFRHCNSNGLGDIIVNRFFNPNSNVDEDVSGNGGQRKLRGAQ</sequence>
<name>A0A9N8HRQ2_9STRA</name>
<dbReference type="EMBL" id="CAICTM010001423">
    <property type="protein sequence ID" value="CAB9523511.1"/>
    <property type="molecule type" value="Genomic_DNA"/>
</dbReference>
<proteinExistence type="predicted"/>
<evidence type="ECO:0000313" key="3">
    <source>
        <dbReference type="Proteomes" id="UP001153069"/>
    </source>
</evidence>
<evidence type="ECO:0000313" key="2">
    <source>
        <dbReference type="EMBL" id="CAB9523511.1"/>
    </source>
</evidence>
<feature type="chain" id="PRO_5040460502" evidence="1">
    <location>
        <begin position="26"/>
        <end position="100"/>
    </location>
</feature>
<dbReference type="AlphaFoldDB" id="A0A9N8HRQ2"/>
<keyword evidence="1" id="KW-0732">Signal</keyword>
<organism evidence="2 3">
    <name type="scientific">Seminavis robusta</name>
    <dbReference type="NCBI Taxonomy" id="568900"/>
    <lineage>
        <taxon>Eukaryota</taxon>
        <taxon>Sar</taxon>
        <taxon>Stramenopiles</taxon>
        <taxon>Ochrophyta</taxon>
        <taxon>Bacillariophyta</taxon>
        <taxon>Bacillariophyceae</taxon>
        <taxon>Bacillariophycidae</taxon>
        <taxon>Naviculales</taxon>
        <taxon>Naviculaceae</taxon>
        <taxon>Seminavis</taxon>
    </lineage>
</organism>
<feature type="signal peptide" evidence="1">
    <location>
        <begin position="1"/>
        <end position="25"/>
    </location>
</feature>
<gene>
    <name evidence="2" type="ORF">SEMRO_1425_G271580.1</name>
</gene>